<dbReference type="EMBL" id="KY684089">
    <property type="protein sequence ID" value="ARF09926.1"/>
    <property type="molecule type" value="Genomic_DNA"/>
</dbReference>
<accession>A0A1V0SDZ3</accession>
<proteinExistence type="predicted"/>
<organism evidence="1">
    <name type="scientific">Indivirus ILV1</name>
    <dbReference type="NCBI Taxonomy" id="1977633"/>
    <lineage>
        <taxon>Viruses</taxon>
        <taxon>Varidnaviria</taxon>
        <taxon>Bamfordvirae</taxon>
        <taxon>Nucleocytoviricota</taxon>
        <taxon>Megaviricetes</taxon>
        <taxon>Imitervirales</taxon>
        <taxon>Mimiviridae</taxon>
        <taxon>Klosneuvirinae</taxon>
        <taxon>Indivirus</taxon>
    </lineage>
</organism>
<reference evidence="1" key="1">
    <citation type="journal article" date="2017" name="Science">
        <title>Giant viruses with an expanded complement of translation system components.</title>
        <authorList>
            <person name="Schulz F."/>
            <person name="Yutin N."/>
            <person name="Ivanova N.N."/>
            <person name="Ortega D.R."/>
            <person name="Lee T.K."/>
            <person name="Vierheilig J."/>
            <person name="Daims H."/>
            <person name="Horn M."/>
            <person name="Wagner M."/>
            <person name="Jensen G.J."/>
            <person name="Kyrpides N.C."/>
            <person name="Koonin E.V."/>
            <person name="Woyke T."/>
        </authorList>
    </citation>
    <scope>NUCLEOTIDE SEQUENCE</scope>
    <source>
        <strain evidence="1">ILV1</strain>
    </source>
</reference>
<gene>
    <name evidence="1" type="ORF">Indivirus_5_49</name>
</gene>
<protein>
    <submittedName>
        <fullName evidence="1">Uncharacterized protein</fullName>
    </submittedName>
</protein>
<evidence type="ECO:0000313" key="1">
    <source>
        <dbReference type="EMBL" id="ARF09926.1"/>
    </source>
</evidence>
<name>A0A1V0SDZ3_9VIRU</name>
<sequence>MSSKKKVISKINTKDNMEMLSVENNISNENTKVVKNKVDKDDNKYKVALKLINKILVNIGKDEINDLTDFKDIDREDIIKDVNKEALTGMEKELFPLFNKDKVGYYRKTNAIVLNCLRGMMKEIGFSLVKVQKGKMIQINGKSYEKSCMIYHIE</sequence>